<dbReference type="AlphaFoldDB" id="A0A2T3J0G6"/>
<dbReference type="RefSeq" id="WP_107347898.1">
    <property type="nucleotide sequence ID" value="NZ_PYMH01000002.1"/>
</dbReference>
<accession>A0A2T3J0G6</accession>
<protein>
    <submittedName>
        <fullName evidence="2">Uncharacterized protein</fullName>
    </submittedName>
</protein>
<name>A0A2T3J0G6_9GAMM</name>
<keyword evidence="1" id="KW-0472">Membrane</keyword>
<dbReference type="Proteomes" id="UP000241222">
    <property type="component" value="Unassembled WGS sequence"/>
</dbReference>
<keyword evidence="1" id="KW-0812">Transmembrane</keyword>
<keyword evidence="3" id="KW-1185">Reference proteome</keyword>
<dbReference type="EMBL" id="PYMH01000002">
    <property type="protein sequence ID" value="PSU34582.1"/>
    <property type="molecule type" value="Genomic_DNA"/>
</dbReference>
<sequence>MSVVFFVIVSNALLLGILYLFEQITGVLSANYLSDYFFYSLMIQWLLGTFFMVSVPSYNSHLKHSPNQATRMSASLLNNSNKDSQNYQNKANDMRFSHKCFISGAFSLLMCIVL</sequence>
<feature type="transmembrane region" description="Helical" evidence="1">
    <location>
        <begin position="36"/>
        <end position="55"/>
    </location>
</feature>
<evidence type="ECO:0000313" key="3">
    <source>
        <dbReference type="Proteomes" id="UP000241222"/>
    </source>
</evidence>
<reference evidence="2 3" key="1">
    <citation type="submission" date="2018-03" db="EMBL/GenBank/DDBJ databases">
        <title>Whole genome sequencing of Histamine producing bacteria.</title>
        <authorList>
            <person name="Butler K."/>
        </authorList>
    </citation>
    <scope>NUCLEOTIDE SEQUENCE [LARGE SCALE GENOMIC DNA]</scope>
    <source>
        <strain evidence="2 3">JCM 13586</strain>
    </source>
</reference>
<dbReference type="OrthoDB" id="5906309at2"/>
<gene>
    <name evidence="2" type="ORF">C9I99_05600</name>
</gene>
<evidence type="ECO:0000256" key="1">
    <source>
        <dbReference type="SAM" id="Phobius"/>
    </source>
</evidence>
<proteinExistence type="predicted"/>
<evidence type="ECO:0000313" key="2">
    <source>
        <dbReference type="EMBL" id="PSU34582.1"/>
    </source>
</evidence>
<keyword evidence="1" id="KW-1133">Transmembrane helix</keyword>
<organism evidence="2 3">
    <name type="scientific">Photobacterium lutimaris</name>
    <dbReference type="NCBI Taxonomy" id="388278"/>
    <lineage>
        <taxon>Bacteria</taxon>
        <taxon>Pseudomonadati</taxon>
        <taxon>Pseudomonadota</taxon>
        <taxon>Gammaproteobacteria</taxon>
        <taxon>Vibrionales</taxon>
        <taxon>Vibrionaceae</taxon>
        <taxon>Photobacterium</taxon>
    </lineage>
</organism>
<comment type="caution">
    <text evidence="2">The sequence shown here is derived from an EMBL/GenBank/DDBJ whole genome shotgun (WGS) entry which is preliminary data.</text>
</comment>